<evidence type="ECO:0000256" key="10">
    <source>
        <dbReference type="ARBA" id="ARBA00023121"/>
    </source>
</evidence>
<accession>C1MTA8</accession>
<name>C1MTA8_MICPC</name>
<evidence type="ECO:0000256" key="3">
    <source>
        <dbReference type="ARBA" id="ARBA00022448"/>
    </source>
</evidence>
<evidence type="ECO:0000313" key="14">
    <source>
        <dbReference type="Proteomes" id="UP000001876"/>
    </source>
</evidence>
<dbReference type="PANTHER" id="PTHR10774">
    <property type="entry name" value="EXTENDED SYNAPTOTAGMIN-RELATED"/>
    <property type="match status" value="1"/>
</dbReference>
<gene>
    <name evidence="13" type="ORF">MICPUCDRAFT_17419</name>
</gene>
<evidence type="ECO:0000256" key="2">
    <source>
        <dbReference type="ARBA" id="ARBA00006996"/>
    </source>
</evidence>
<dbReference type="GO" id="GO:0016020">
    <property type="term" value="C:membrane"/>
    <property type="evidence" value="ECO:0007669"/>
    <property type="project" value="UniProtKB-SubCell"/>
</dbReference>
<comment type="subcellular location">
    <subcellularLocation>
        <location evidence="1">Membrane</location>
        <topology evidence="1">Single-pass membrane protein</topology>
    </subcellularLocation>
</comment>
<dbReference type="GO" id="GO:0005783">
    <property type="term" value="C:endoplasmic reticulum"/>
    <property type="evidence" value="ECO:0007669"/>
    <property type="project" value="TreeGrafter"/>
</dbReference>
<organism evidence="14">
    <name type="scientific">Micromonas pusilla (strain CCMP1545)</name>
    <name type="common">Picoplanktonic green alga</name>
    <dbReference type="NCBI Taxonomy" id="564608"/>
    <lineage>
        <taxon>Eukaryota</taxon>
        <taxon>Viridiplantae</taxon>
        <taxon>Chlorophyta</taxon>
        <taxon>Mamiellophyceae</taxon>
        <taxon>Mamiellales</taxon>
        <taxon>Mamiellaceae</taxon>
        <taxon>Micromonas</taxon>
    </lineage>
</organism>
<dbReference type="PANTHER" id="PTHR10774:SF190">
    <property type="entry name" value="C2 CALCIUM_LIPID-BINDING ENDONUCLEASE_EXONUCLEASE_PHOSPHATASE-RELATED"/>
    <property type="match status" value="1"/>
</dbReference>
<dbReference type="eggNOG" id="KOG1012">
    <property type="taxonomic scope" value="Eukaryota"/>
</dbReference>
<proteinExistence type="inferred from homology"/>
<evidence type="ECO:0000256" key="8">
    <source>
        <dbReference type="ARBA" id="ARBA00022989"/>
    </source>
</evidence>
<dbReference type="InterPro" id="IPR039010">
    <property type="entry name" value="Synaptotagmin_SMP"/>
</dbReference>
<dbReference type="EMBL" id="GG663739">
    <property type="protein sequence ID" value="EEH57288.1"/>
    <property type="molecule type" value="Genomic_DNA"/>
</dbReference>
<comment type="similarity">
    <text evidence="2">Belongs to the synaptotagmin family.</text>
</comment>
<dbReference type="InterPro" id="IPR045050">
    <property type="entry name" value="Synaptotagmin_plant"/>
</dbReference>
<evidence type="ECO:0000256" key="1">
    <source>
        <dbReference type="ARBA" id="ARBA00004167"/>
    </source>
</evidence>
<sequence>MKVALQHLPKWTKQPDHSRTAWLNKSIDCFWPGLDTAASQCIRDSVEPMLRTMMPSFVNWIGFEKITLGPTPLVVGGAKTHGSNSEDAMLELEIAWTSGVDVILSAYVFGVRIPIRLHDVQLKTTVRLDFNPLVDELPCLGAVDVSLLDELALLDFGLTIPPGIDLMALPGVQQLVKHVVRGSLKTMTYPEKMSCPIMTNS</sequence>
<keyword evidence="4" id="KW-0812">Transmembrane</keyword>
<keyword evidence="5" id="KW-0479">Metal-binding</keyword>
<dbReference type="CDD" id="cd21677">
    <property type="entry name" value="SMP_SYT"/>
    <property type="match status" value="1"/>
</dbReference>
<feature type="domain" description="SMP-LTD" evidence="12">
    <location>
        <begin position="16"/>
        <end position="198"/>
    </location>
</feature>
<evidence type="ECO:0000256" key="4">
    <source>
        <dbReference type="ARBA" id="ARBA00022692"/>
    </source>
</evidence>
<dbReference type="InterPro" id="IPR031468">
    <property type="entry name" value="SMP_LBD"/>
</dbReference>
<dbReference type="GO" id="GO:0006869">
    <property type="term" value="P:lipid transport"/>
    <property type="evidence" value="ECO:0007669"/>
    <property type="project" value="UniProtKB-KW"/>
</dbReference>
<keyword evidence="8" id="KW-1133">Transmembrane helix</keyword>
<dbReference type="Pfam" id="PF17047">
    <property type="entry name" value="SMP_LBD"/>
    <property type="match status" value="1"/>
</dbReference>
<dbReference type="RefSeq" id="XP_003058833.1">
    <property type="nucleotide sequence ID" value="XM_003058787.1"/>
</dbReference>
<evidence type="ECO:0000256" key="6">
    <source>
        <dbReference type="ARBA" id="ARBA00022737"/>
    </source>
</evidence>
<evidence type="ECO:0000256" key="11">
    <source>
        <dbReference type="ARBA" id="ARBA00023136"/>
    </source>
</evidence>
<evidence type="ECO:0000256" key="7">
    <source>
        <dbReference type="ARBA" id="ARBA00022837"/>
    </source>
</evidence>
<keyword evidence="10" id="KW-0446">Lipid-binding</keyword>
<dbReference type="Proteomes" id="UP000001876">
    <property type="component" value="Unassembled WGS sequence"/>
</dbReference>
<evidence type="ECO:0000256" key="5">
    <source>
        <dbReference type="ARBA" id="ARBA00022723"/>
    </source>
</evidence>
<dbReference type="OrthoDB" id="67700at2759"/>
<keyword evidence="9" id="KW-0445">Lipid transport</keyword>
<keyword evidence="11" id="KW-0472">Membrane</keyword>
<dbReference type="GeneID" id="9683894"/>
<keyword evidence="3" id="KW-0813">Transport</keyword>
<dbReference type="GO" id="GO:0008289">
    <property type="term" value="F:lipid binding"/>
    <property type="evidence" value="ECO:0007669"/>
    <property type="project" value="UniProtKB-KW"/>
</dbReference>
<evidence type="ECO:0000313" key="13">
    <source>
        <dbReference type="EMBL" id="EEH57288.1"/>
    </source>
</evidence>
<keyword evidence="14" id="KW-1185">Reference proteome</keyword>
<keyword evidence="7" id="KW-0106">Calcium</keyword>
<dbReference type="GO" id="GO:0046872">
    <property type="term" value="F:metal ion binding"/>
    <property type="evidence" value="ECO:0007669"/>
    <property type="project" value="UniProtKB-KW"/>
</dbReference>
<reference evidence="13 14" key="1">
    <citation type="journal article" date="2009" name="Science">
        <title>Green evolution and dynamic adaptations revealed by genomes of the marine picoeukaryotes Micromonas.</title>
        <authorList>
            <person name="Worden A.Z."/>
            <person name="Lee J.H."/>
            <person name="Mock T."/>
            <person name="Rouze P."/>
            <person name="Simmons M.P."/>
            <person name="Aerts A.L."/>
            <person name="Allen A.E."/>
            <person name="Cuvelier M.L."/>
            <person name="Derelle E."/>
            <person name="Everett M.V."/>
            <person name="Foulon E."/>
            <person name="Grimwood J."/>
            <person name="Gundlach H."/>
            <person name="Henrissat B."/>
            <person name="Napoli C."/>
            <person name="McDonald S.M."/>
            <person name="Parker M.S."/>
            <person name="Rombauts S."/>
            <person name="Salamov A."/>
            <person name="Von Dassow P."/>
            <person name="Badger J.H."/>
            <person name="Coutinho P.M."/>
            <person name="Demir E."/>
            <person name="Dubchak I."/>
            <person name="Gentemann C."/>
            <person name="Eikrem W."/>
            <person name="Gready J.E."/>
            <person name="John U."/>
            <person name="Lanier W."/>
            <person name="Lindquist E.A."/>
            <person name="Lucas S."/>
            <person name="Mayer K.F."/>
            <person name="Moreau H."/>
            <person name="Not F."/>
            <person name="Otillar R."/>
            <person name="Panaud O."/>
            <person name="Pangilinan J."/>
            <person name="Paulsen I."/>
            <person name="Piegu B."/>
            <person name="Poliakov A."/>
            <person name="Robbens S."/>
            <person name="Schmutz J."/>
            <person name="Toulza E."/>
            <person name="Wyss T."/>
            <person name="Zelensky A."/>
            <person name="Zhou K."/>
            <person name="Armbrust E.V."/>
            <person name="Bhattacharya D."/>
            <person name="Goodenough U.W."/>
            <person name="Van de Peer Y."/>
            <person name="Grigoriev I.V."/>
        </authorList>
    </citation>
    <scope>NUCLEOTIDE SEQUENCE [LARGE SCALE GENOMIC DNA]</scope>
    <source>
        <strain evidence="13 14">CCMP1545</strain>
    </source>
</reference>
<dbReference type="KEGG" id="mpp:MICPUCDRAFT_17419"/>
<feature type="non-terminal residue" evidence="13">
    <location>
        <position position="201"/>
    </location>
</feature>
<dbReference type="AlphaFoldDB" id="C1MTA8"/>
<evidence type="ECO:0000259" key="12">
    <source>
        <dbReference type="PROSITE" id="PS51847"/>
    </source>
</evidence>
<keyword evidence="6" id="KW-0677">Repeat</keyword>
<dbReference type="PROSITE" id="PS51847">
    <property type="entry name" value="SMP"/>
    <property type="match status" value="1"/>
</dbReference>
<protein>
    <submittedName>
        <fullName evidence="13">Predicted protein</fullName>
    </submittedName>
</protein>
<evidence type="ECO:0000256" key="9">
    <source>
        <dbReference type="ARBA" id="ARBA00023055"/>
    </source>
</evidence>